<name>A0A8S3I8I9_9BILA</name>
<comment type="caution">
    <text evidence="1">The sequence shown here is derived from an EMBL/GenBank/DDBJ whole genome shotgun (WGS) entry which is preliminary data.</text>
</comment>
<protein>
    <submittedName>
        <fullName evidence="1">Uncharacterized protein</fullName>
    </submittedName>
</protein>
<dbReference type="InterPro" id="IPR027267">
    <property type="entry name" value="AH/BAR_dom_sf"/>
</dbReference>
<dbReference type="AlphaFoldDB" id="A0A8S3I8I9"/>
<feature type="non-terminal residue" evidence="1">
    <location>
        <position position="39"/>
    </location>
</feature>
<gene>
    <name evidence="1" type="ORF">SMN809_LOCUS73317</name>
</gene>
<evidence type="ECO:0000313" key="1">
    <source>
        <dbReference type="EMBL" id="CAF5194117.1"/>
    </source>
</evidence>
<sequence length="39" mass="4671">STIFQQFSHTIENCDPDKDLTWWSDTYGATMKMNWPVFE</sequence>
<evidence type="ECO:0000313" key="2">
    <source>
        <dbReference type="Proteomes" id="UP000676336"/>
    </source>
</evidence>
<organism evidence="1 2">
    <name type="scientific">Rotaria magnacalcarata</name>
    <dbReference type="NCBI Taxonomy" id="392030"/>
    <lineage>
        <taxon>Eukaryota</taxon>
        <taxon>Metazoa</taxon>
        <taxon>Spiralia</taxon>
        <taxon>Gnathifera</taxon>
        <taxon>Rotifera</taxon>
        <taxon>Eurotatoria</taxon>
        <taxon>Bdelloidea</taxon>
        <taxon>Philodinida</taxon>
        <taxon>Philodinidae</taxon>
        <taxon>Rotaria</taxon>
    </lineage>
</organism>
<dbReference type="EMBL" id="CAJOBI010327635">
    <property type="protein sequence ID" value="CAF5194117.1"/>
    <property type="molecule type" value="Genomic_DNA"/>
</dbReference>
<reference evidence="1" key="1">
    <citation type="submission" date="2021-02" db="EMBL/GenBank/DDBJ databases">
        <authorList>
            <person name="Nowell W R."/>
        </authorList>
    </citation>
    <scope>NUCLEOTIDE SEQUENCE</scope>
</reference>
<accession>A0A8S3I8I9</accession>
<dbReference type="SUPFAM" id="SSF103657">
    <property type="entry name" value="BAR/IMD domain-like"/>
    <property type="match status" value="1"/>
</dbReference>
<dbReference type="Proteomes" id="UP000676336">
    <property type="component" value="Unassembled WGS sequence"/>
</dbReference>
<proteinExistence type="predicted"/>
<feature type="non-terminal residue" evidence="1">
    <location>
        <position position="1"/>
    </location>
</feature>